<evidence type="ECO:0000313" key="3">
    <source>
        <dbReference type="EMBL" id="KAF2720239.1"/>
    </source>
</evidence>
<dbReference type="InterPro" id="IPR016040">
    <property type="entry name" value="NAD(P)-bd_dom"/>
</dbReference>
<dbReference type="InterPro" id="IPR051606">
    <property type="entry name" value="Polyketide_Oxido-like"/>
</dbReference>
<accession>A0A9P4UN25</accession>
<dbReference type="OrthoDB" id="419598at2759"/>
<protein>
    <submittedName>
        <fullName evidence="3">NAD(P)-binding protein</fullName>
    </submittedName>
</protein>
<sequence length="229" mass="24872">MRVLILGASGRTGTRVVAQALSQSHTVTALVRNPSTVASQPNLTLIQGTPLDRAAIGVAFTSAPQDDPIRAVVVALATSRESDNPWSKPTSPRFFIRDSVQNTIAVMKENGVSRIVVMAAFGTGKSWAQLSAVVKAMFKWSNMSLQMEDHNAVDEVLRGEGKWLQWTVARPTMLKMEVKDGQVSMVREFGENGSGIGIFDGCTRESVAKWMVDCLRETETFGKAICLAN</sequence>
<organism evidence="3 4">
    <name type="scientific">Polychaeton citri CBS 116435</name>
    <dbReference type="NCBI Taxonomy" id="1314669"/>
    <lineage>
        <taxon>Eukaryota</taxon>
        <taxon>Fungi</taxon>
        <taxon>Dikarya</taxon>
        <taxon>Ascomycota</taxon>
        <taxon>Pezizomycotina</taxon>
        <taxon>Dothideomycetes</taxon>
        <taxon>Dothideomycetidae</taxon>
        <taxon>Capnodiales</taxon>
        <taxon>Capnodiaceae</taxon>
        <taxon>Polychaeton</taxon>
    </lineage>
</organism>
<dbReference type="GO" id="GO:0004074">
    <property type="term" value="F:biliverdin reductase [NAD(P)H] activity"/>
    <property type="evidence" value="ECO:0007669"/>
    <property type="project" value="TreeGrafter"/>
</dbReference>
<dbReference type="Proteomes" id="UP000799441">
    <property type="component" value="Unassembled WGS sequence"/>
</dbReference>
<evidence type="ECO:0000259" key="2">
    <source>
        <dbReference type="Pfam" id="PF13460"/>
    </source>
</evidence>
<comment type="similarity">
    <text evidence="1">Belongs to the avfA family.</text>
</comment>
<dbReference type="Pfam" id="PF13460">
    <property type="entry name" value="NAD_binding_10"/>
    <property type="match status" value="1"/>
</dbReference>
<dbReference type="GO" id="GO:0042602">
    <property type="term" value="F:riboflavin reductase (NADPH) activity"/>
    <property type="evidence" value="ECO:0007669"/>
    <property type="project" value="TreeGrafter"/>
</dbReference>
<dbReference type="PANTHER" id="PTHR43355:SF2">
    <property type="entry name" value="FLAVIN REDUCTASE (NADPH)"/>
    <property type="match status" value="1"/>
</dbReference>
<dbReference type="Gene3D" id="3.40.50.720">
    <property type="entry name" value="NAD(P)-binding Rossmann-like Domain"/>
    <property type="match status" value="1"/>
</dbReference>
<feature type="domain" description="NAD(P)-binding" evidence="2">
    <location>
        <begin position="7"/>
        <end position="217"/>
    </location>
</feature>
<comment type="caution">
    <text evidence="3">The sequence shown here is derived from an EMBL/GenBank/DDBJ whole genome shotgun (WGS) entry which is preliminary data.</text>
</comment>
<dbReference type="InterPro" id="IPR036291">
    <property type="entry name" value="NAD(P)-bd_dom_sf"/>
</dbReference>
<dbReference type="PANTHER" id="PTHR43355">
    <property type="entry name" value="FLAVIN REDUCTASE (NADPH)"/>
    <property type="match status" value="1"/>
</dbReference>
<dbReference type="SUPFAM" id="SSF51735">
    <property type="entry name" value="NAD(P)-binding Rossmann-fold domains"/>
    <property type="match status" value="1"/>
</dbReference>
<evidence type="ECO:0000256" key="1">
    <source>
        <dbReference type="ARBA" id="ARBA00038376"/>
    </source>
</evidence>
<name>A0A9P4UN25_9PEZI</name>
<dbReference type="AlphaFoldDB" id="A0A9P4UN25"/>
<evidence type="ECO:0000313" key="4">
    <source>
        <dbReference type="Proteomes" id="UP000799441"/>
    </source>
</evidence>
<reference evidence="3" key="1">
    <citation type="journal article" date="2020" name="Stud. Mycol.">
        <title>101 Dothideomycetes genomes: a test case for predicting lifestyles and emergence of pathogens.</title>
        <authorList>
            <person name="Haridas S."/>
            <person name="Albert R."/>
            <person name="Binder M."/>
            <person name="Bloem J."/>
            <person name="Labutti K."/>
            <person name="Salamov A."/>
            <person name="Andreopoulos B."/>
            <person name="Baker S."/>
            <person name="Barry K."/>
            <person name="Bills G."/>
            <person name="Bluhm B."/>
            <person name="Cannon C."/>
            <person name="Castanera R."/>
            <person name="Culley D."/>
            <person name="Daum C."/>
            <person name="Ezra D."/>
            <person name="Gonzalez J."/>
            <person name="Henrissat B."/>
            <person name="Kuo A."/>
            <person name="Liang C."/>
            <person name="Lipzen A."/>
            <person name="Lutzoni F."/>
            <person name="Magnuson J."/>
            <person name="Mondo S."/>
            <person name="Nolan M."/>
            <person name="Ohm R."/>
            <person name="Pangilinan J."/>
            <person name="Park H.-J."/>
            <person name="Ramirez L."/>
            <person name="Alfaro M."/>
            <person name="Sun H."/>
            <person name="Tritt A."/>
            <person name="Yoshinaga Y."/>
            <person name="Zwiers L.-H."/>
            <person name="Turgeon B."/>
            <person name="Goodwin S."/>
            <person name="Spatafora J."/>
            <person name="Crous P."/>
            <person name="Grigoriev I."/>
        </authorList>
    </citation>
    <scope>NUCLEOTIDE SEQUENCE</scope>
    <source>
        <strain evidence="3">CBS 116435</strain>
    </source>
</reference>
<keyword evidence="4" id="KW-1185">Reference proteome</keyword>
<dbReference type="EMBL" id="MU003801">
    <property type="protein sequence ID" value="KAF2720239.1"/>
    <property type="molecule type" value="Genomic_DNA"/>
</dbReference>
<gene>
    <name evidence="3" type="ORF">K431DRAFT_285911</name>
</gene>
<proteinExistence type="inferred from homology"/>